<dbReference type="AlphaFoldDB" id="K9TIN8"/>
<sequence>MRRFTFVPHIASLSRSFPGVSGTRWDLYPGLLIPEFASLRNRVLESPDGLGGRIFTFMCSKRRVALSSLPHPLGQLPSFSFLSILADSCQNRWEICFSDDSQTREFRAKQQTIVKIITPGDVTCLGVKCNRGDHQWEPRGETIR</sequence>
<gene>
    <name evidence="1" type="ORF">Oscil6304_2397</name>
</gene>
<dbReference type="HOGENOM" id="CLU_1794557_0_0_3"/>
<protein>
    <submittedName>
        <fullName evidence="1">Uncharacterized protein</fullName>
    </submittedName>
</protein>
<dbReference type="KEGG" id="oac:Oscil6304_2397"/>
<dbReference type="Proteomes" id="UP000010367">
    <property type="component" value="Chromosome"/>
</dbReference>
<proteinExistence type="predicted"/>
<organism evidence="1 2">
    <name type="scientific">Oscillatoria acuminata PCC 6304</name>
    <dbReference type="NCBI Taxonomy" id="56110"/>
    <lineage>
        <taxon>Bacteria</taxon>
        <taxon>Bacillati</taxon>
        <taxon>Cyanobacteriota</taxon>
        <taxon>Cyanophyceae</taxon>
        <taxon>Oscillatoriophycideae</taxon>
        <taxon>Oscillatoriales</taxon>
        <taxon>Oscillatoriaceae</taxon>
        <taxon>Oscillatoria</taxon>
    </lineage>
</organism>
<evidence type="ECO:0000313" key="1">
    <source>
        <dbReference type="EMBL" id="AFY82021.1"/>
    </source>
</evidence>
<name>K9TIN8_9CYAN</name>
<keyword evidence="2" id="KW-1185">Reference proteome</keyword>
<dbReference type="InParanoid" id="K9TIN8"/>
<evidence type="ECO:0000313" key="2">
    <source>
        <dbReference type="Proteomes" id="UP000010367"/>
    </source>
</evidence>
<reference evidence="1 2" key="1">
    <citation type="submission" date="2012-06" db="EMBL/GenBank/DDBJ databases">
        <title>Finished chromosome of genome of Oscillatoria acuminata PCC 6304.</title>
        <authorList>
            <consortium name="US DOE Joint Genome Institute"/>
            <person name="Gugger M."/>
            <person name="Coursin T."/>
            <person name="Rippka R."/>
            <person name="Tandeau De Marsac N."/>
            <person name="Huntemann M."/>
            <person name="Wei C.-L."/>
            <person name="Han J."/>
            <person name="Detter J.C."/>
            <person name="Han C."/>
            <person name="Tapia R."/>
            <person name="Davenport K."/>
            <person name="Daligault H."/>
            <person name="Erkkila T."/>
            <person name="Gu W."/>
            <person name="Munk A.C.C."/>
            <person name="Teshima H."/>
            <person name="Xu Y."/>
            <person name="Chain P."/>
            <person name="Chen A."/>
            <person name="Krypides N."/>
            <person name="Mavromatis K."/>
            <person name="Markowitz V."/>
            <person name="Szeto E."/>
            <person name="Ivanova N."/>
            <person name="Mikhailova N."/>
            <person name="Ovchinnikova G."/>
            <person name="Pagani I."/>
            <person name="Pati A."/>
            <person name="Goodwin L."/>
            <person name="Peters L."/>
            <person name="Pitluck S."/>
            <person name="Woyke T."/>
            <person name="Kerfeld C."/>
        </authorList>
    </citation>
    <scope>NUCLEOTIDE SEQUENCE [LARGE SCALE GENOMIC DNA]</scope>
    <source>
        <strain evidence="1 2">PCC 6304</strain>
    </source>
</reference>
<dbReference type="EMBL" id="CP003607">
    <property type="protein sequence ID" value="AFY82021.1"/>
    <property type="molecule type" value="Genomic_DNA"/>
</dbReference>
<accession>K9TIN8</accession>